<keyword evidence="2" id="KW-1185">Reference proteome</keyword>
<dbReference type="Proteomes" id="UP001148312">
    <property type="component" value="Unassembled WGS sequence"/>
</dbReference>
<evidence type="ECO:0000313" key="1">
    <source>
        <dbReference type="EMBL" id="KAJ5489520.1"/>
    </source>
</evidence>
<evidence type="ECO:0000313" key="2">
    <source>
        <dbReference type="Proteomes" id="UP001148312"/>
    </source>
</evidence>
<reference evidence="1" key="1">
    <citation type="submission" date="2022-12" db="EMBL/GenBank/DDBJ databases">
        <authorList>
            <person name="Petersen C."/>
        </authorList>
    </citation>
    <scope>NUCLEOTIDE SEQUENCE</scope>
    <source>
        <strain evidence="1">IBT 30728</strain>
    </source>
</reference>
<gene>
    <name evidence="1" type="ORF">N7539_004410</name>
</gene>
<dbReference type="EMBL" id="JAPWDQ010000004">
    <property type="protein sequence ID" value="KAJ5489520.1"/>
    <property type="molecule type" value="Genomic_DNA"/>
</dbReference>
<dbReference type="RefSeq" id="XP_056791553.1">
    <property type="nucleotide sequence ID" value="XM_056934012.1"/>
</dbReference>
<name>A0A9X0BY80_9EURO</name>
<proteinExistence type="predicted"/>
<sequence length="85" mass="9138">MVDSTQTQTHNIYAHIQGALRDRIAAADVDIESTSGFGTLGREAGLPNRVSTDFCVINIILDSKASQMDKIAYAAPKMLWIGVAS</sequence>
<accession>A0A9X0BY80</accession>
<dbReference type="GeneID" id="81624261"/>
<organism evidence="1 2">
    <name type="scientific">Penicillium diatomitis</name>
    <dbReference type="NCBI Taxonomy" id="2819901"/>
    <lineage>
        <taxon>Eukaryota</taxon>
        <taxon>Fungi</taxon>
        <taxon>Dikarya</taxon>
        <taxon>Ascomycota</taxon>
        <taxon>Pezizomycotina</taxon>
        <taxon>Eurotiomycetes</taxon>
        <taxon>Eurotiomycetidae</taxon>
        <taxon>Eurotiales</taxon>
        <taxon>Aspergillaceae</taxon>
        <taxon>Penicillium</taxon>
    </lineage>
</organism>
<reference evidence="1" key="2">
    <citation type="journal article" date="2023" name="IMA Fungus">
        <title>Comparative genomic study of the Penicillium genus elucidates a diverse pangenome and 15 lateral gene transfer events.</title>
        <authorList>
            <person name="Petersen C."/>
            <person name="Sorensen T."/>
            <person name="Nielsen M.R."/>
            <person name="Sondergaard T.E."/>
            <person name="Sorensen J.L."/>
            <person name="Fitzpatrick D.A."/>
            <person name="Frisvad J.C."/>
            <person name="Nielsen K.L."/>
        </authorList>
    </citation>
    <scope>NUCLEOTIDE SEQUENCE</scope>
    <source>
        <strain evidence="1">IBT 30728</strain>
    </source>
</reference>
<protein>
    <submittedName>
        <fullName evidence="1">Uncharacterized protein</fullName>
    </submittedName>
</protein>
<comment type="caution">
    <text evidence="1">The sequence shown here is derived from an EMBL/GenBank/DDBJ whole genome shotgun (WGS) entry which is preliminary data.</text>
</comment>
<dbReference type="AlphaFoldDB" id="A0A9X0BY80"/>